<comment type="similarity">
    <text evidence="2">Belongs to the peptidase A24 family.</text>
</comment>
<dbReference type="Pfam" id="PF01478">
    <property type="entry name" value="Peptidase_A24"/>
    <property type="match status" value="1"/>
</dbReference>
<keyword evidence="11" id="KW-1185">Reference proteome</keyword>
<dbReference type="Gene3D" id="1.20.120.1220">
    <property type="match status" value="1"/>
</dbReference>
<dbReference type="GO" id="GO:0005886">
    <property type="term" value="C:plasma membrane"/>
    <property type="evidence" value="ECO:0007669"/>
    <property type="project" value="UniProtKB-SubCell"/>
</dbReference>
<evidence type="ECO:0000259" key="8">
    <source>
        <dbReference type="Pfam" id="PF01478"/>
    </source>
</evidence>
<evidence type="ECO:0000256" key="5">
    <source>
        <dbReference type="ARBA" id="ARBA00022989"/>
    </source>
</evidence>
<name>A0A857MP30_9BACT</name>
<dbReference type="Pfam" id="PF06750">
    <property type="entry name" value="A24_N_bact"/>
    <property type="match status" value="1"/>
</dbReference>
<dbReference type="InterPro" id="IPR010627">
    <property type="entry name" value="Prepilin_pept_A24_N"/>
</dbReference>
<keyword evidence="6 7" id="KW-0472">Membrane</keyword>
<feature type="transmembrane region" description="Helical" evidence="7">
    <location>
        <begin position="162"/>
        <end position="183"/>
    </location>
</feature>
<keyword evidence="5 7" id="KW-1133">Transmembrane helix</keyword>
<feature type="transmembrane region" description="Helical" evidence="7">
    <location>
        <begin position="6"/>
        <end position="30"/>
    </location>
</feature>
<evidence type="ECO:0000256" key="1">
    <source>
        <dbReference type="ARBA" id="ARBA00004651"/>
    </source>
</evidence>
<reference evidence="10" key="1">
    <citation type="journal article" date="2021" name="Nat. Microbiol.">
        <title>Cocultivation of an ultrasmall environmental parasitic bacterium with lytic ability against bacteria associated with wastewater foams.</title>
        <authorList>
            <person name="Batinovic S."/>
            <person name="Rose J.J.A."/>
            <person name="Ratcliffe J."/>
            <person name="Seviour R.J."/>
            <person name="Petrovski S."/>
        </authorList>
    </citation>
    <scope>NUCLEOTIDE SEQUENCE</scope>
    <source>
        <strain evidence="10">JR1</strain>
    </source>
</reference>
<evidence type="ECO:0000256" key="3">
    <source>
        <dbReference type="ARBA" id="ARBA00022475"/>
    </source>
</evidence>
<evidence type="ECO:0000259" key="9">
    <source>
        <dbReference type="Pfam" id="PF06750"/>
    </source>
</evidence>
<keyword evidence="4 7" id="KW-0812">Transmembrane</keyword>
<dbReference type="InterPro" id="IPR050882">
    <property type="entry name" value="Prepilin_peptidase/N-MTase"/>
</dbReference>
<feature type="transmembrane region" description="Helical" evidence="7">
    <location>
        <begin position="189"/>
        <end position="211"/>
    </location>
</feature>
<feature type="transmembrane region" description="Helical" evidence="7">
    <location>
        <begin position="109"/>
        <end position="129"/>
    </location>
</feature>
<dbReference type="PANTHER" id="PTHR30487">
    <property type="entry name" value="TYPE 4 PREPILIN-LIKE PROTEINS LEADER PEPTIDE-PROCESSING ENZYME"/>
    <property type="match status" value="1"/>
</dbReference>
<evidence type="ECO:0000256" key="4">
    <source>
        <dbReference type="ARBA" id="ARBA00022692"/>
    </source>
</evidence>
<proteinExistence type="inferred from homology"/>
<evidence type="ECO:0000256" key="7">
    <source>
        <dbReference type="SAM" id="Phobius"/>
    </source>
</evidence>
<feature type="domain" description="Prepilin peptidase A24 N-terminal" evidence="9">
    <location>
        <begin position="16"/>
        <end position="124"/>
    </location>
</feature>
<dbReference type="GO" id="GO:0006465">
    <property type="term" value="P:signal peptide processing"/>
    <property type="evidence" value="ECO:0007669"/>
    <property type="project" value="TreeGrafter"/>
</dbReference>
<dbReference type="Proteomes" id="UP001059824">
    <property type="component" value="Chromosome"/>
</dbReference>
<feature type="transmembrane region" description="Helical" evidence="7">
    <location>
        <begin position="241"/>
        <end position="261"/>
    </location>
</feature>
<dbReference type="PANTHER" id="PTHR30487:SF0">
    <property type="entry name" value="PREPILIN LEADER PEPTIDASE_N-METHYLTRANSFERASE-RELATED"/>
    <property type="match status" value="1"/>
</dbReference>
<dbReference type="KEGG" id="mama:GII36_00960"/>
<dbReference type="AlphaFoldDB" id="A0A857MP30"/>
<dbReference type="InterPro" id="IPR000045">
    <property type="entry name" value="Prepilin_IV_endopep_pep"/>
</dbReference>
<evidence type="ECO:0000313" key="11">
    <source>
        <dbReference type="Proteomes" id="UP001059824"/>
    </source>
</evidence>
<evidence type="ECO:0000256" key="2">
    <source>
        <dbReference type="ARBA" id="ARBA00005801"/>
    </source>
</evidence>
<feature type="transmembrane region" description="Helical" evidence="7">
    <location>
        <begin position="135"/>
        <end position="155"/>
    </location>
</feature>
<comment type="subcellular location">
    <subcellularLocation>
        <location evidence="1">Cell membrane</location>
        <topology evidence="1">Multi-pass membrane protein</topology>
    </subcellularLocation>
</comment>
<dbReference type="EMBL" id="CP045921">
    <property type="protein sequence ID" value="QHN42430.1"/>
    <property type="molecule type" value="Genomic_DNA"/>
</dbReference>
<evidence type="ECO:0000256" key="6">
    <source>
        <dbReference type="ARBA" id="ARBA00023136"/>
    </source>
</evidence>
<evidence type="ECO:0000313" key="10">
    <source>
        <dbReference type="EMBL" id="QHN42430.1"/>
    </source>
</evidence>
<accession>A0A857MP30</accession>
<protein>
    <submittedName>
        <fullName evidence="10">Type IV pilus prepilin peptidase PilD</fullName>
    </submittedName>
</protein>
<gene>
    <name evidence="10" type="primary">pilD</name>
    <name evidence="10" type="ORF">GII36_00960</name>
</gene>
<sequence>MIELMIEALIVIGLCIFGAALGSFAAATVWRLRAAQLAADAARGEKIARTDTLEVEKLTRHKRSVTTDRSVCLHCGHQLRWYELLPVISWVIQGGKCRHCKRPIGSMEILAEVLLGVAFGLSYVLWPYGFSTDQGIVFFVLWLLILTALAIHWMYDARWFLLLDKVTIFLLVVAILFVALKLAGQSSLLLTQSLIGLGLTLVALPGFYGLLYIVSRGAWIGLGDVKLLVPFALMLPSWESGILLIFLANLIGCLVLLPGMLTKKLTRTTRVPFGPFLILAFIVTFLCGQRILDFYFGTILF</sequence>
<dbReference type="GO" id="GO:0004190">
    <property type="term" value="F:aspartic-type endopeptidase activity"/>
    <property type="evidence" value="ECO:0007669"/>
    <property type="project" value="InterPro"/>
</dbReference>
<feature type="transmembrane region" description="Helical" evidence="7">
    <location>
        <begin position="273"/>
        <end position="292"/>
    </location>
</feature>
<feature type="domain" description="Prepilin type IV endopeptidase peptidase" evidence="8">
    <location>
        <begin position="144"/>
        <end position="256"/>
    </location>
</feature>
<organism evidence="10 11">
    <name type="scientific">Candidatus Mycosynbacter amalyticus</name>
    <dbReference type="NCBI Taxonomy" id="2665156"/>
    <lineage>
        <taxon>Bacteria</taxon>
        <taxon>Candidatus Saccharimonadota</taxon>
        <taxon>Candidatus Saccharimonadota incertae sedis</taxon>
        <taxon>Candidatus Mycosynbacter</taxon>
    </lineage>
</organism>
<keyword evidence="3" id="KW-1003">Cell membrane</keyword>